<keyword evidence="2" id="KW-1185">Reference proteome</keyword>
<protein>
    <submittedName>
        <fullName evidence="1">Uncharacterized protein</fullName>
    </submittedName>
</protein>
<proteinExistence type="predicted"/>
<evidence type="ECO:0000313" key="2">
    <source>
        <dbReference type="Proteomes" id="UP001497535"/>
    </source>
</evidence>
<sequence>MIKNLKKLIIRSDRLKTVTRQFGADNPFSLFRDVLNKIFENISFNSDKTNVTAEGDIQEQKIAWTDVQVEPLEPIEGLEFR</sequence>
<dbReference type="EMBL" id="CAVMJV010000032">
    <property type="protein sequence ID" value="CAK5077597.1"/>
    <property type="molecule type" value="Genomic_DNA"/>
</dbReference>
<organism evidence="1 2">
    <name type="scientific">Meloidogyne enterolobii</name>
    <name type="common">Root-knot nematode worm</name>
    <name type="synonym">Meloidogyne mayaguensis</name>
    <dbReference type="NCBI Taxonomy" id="390850"/>
    <lineage>
        <taxon>Eukaryota</taxon>
        <taxon>Metazoa</taxon>
        <taxon>Ecdysozoa</taxon>
        <taxon>Nematoda</taxon>
        <taxon>Chromadorea</taxon>
        <taxon>Rhabditida</taxon>
        <taxon>Tylenchina</taxon>
        <taxon>Tylenchomorpha</taxon>
        <taxon>Tylenchoidea</taxon>
        <taxon>Meloidogynidae</taxon>
        <taxon>Meloidogyninae</taxon>
        <taxon>Meloidogyne</taxon>
    </lineage>
</organism>
<comment type="caution">
    <text evidence="1">The sequence shown here is derived from an EMBL/GenBank/DDBJ whole genome shotgun (WGS) entry which is preliminary data.</text>
</comment>
<evidence type="ECO:0000313" key="1">
    <source>
        <dbReference type="EMBL" id="CAK5077597.1"/>
    </source>
</evidence>
<name>A0ACB0ZEW8_MELEN</name>
<dbReference type="Proteomes" id="UP001497535">
    <property type="component" value="Unassembled WGS sequence"/>
</dbReference>
<reference evidence="1" key="1">
    <citation type="submission" date="2023-11" db="EMBL/GenBank/DDBJ databases">
        <authorList>
            <person name="Poullet M."/>
        </authorList>
    </citation>
    <scope>NUCLEOTIDE SEQUENCE</scope>
    <source>
        <strain evidence="1">E1834</strain>
    </source>
</reference>
<gene>
    <name evidence="1" type="ORF">MENTE1834_LOCUS24530</name>
</gene>
<accession>A0ACB0ZEW8</accession>